<dbReference type="Proteomes" id="UP000479710">
    <property type="component" value="Unassembled WGS sequence"/>
</dbReference>
<keyword evidence="2" id="KW-1185">Reference proteome</keyword>
<feature type="non-terminal residue" evidence="1">
    <location>
        <position position="69"/>
    </location>
</feature>
<comment type="caution">
    <text evidence="1">The sequence shown here is derived from an EMBL/GenBank/DDBJ whole genome shotgun (WGS) entry which is preliminary data.</text>
</comment>
<dbReference type="EMBL" id="SPHZ02000009">
    <property type="protein sequence ID" value="KAF0899631.1"/>
    <property type="molecule type" value="Genomic_DNA"/>
</dbReference>
<accession>A0A6G1CHU9</accession>
<proteinExistence type="predicted"/>
<dbReference type="AlphaFoldDB" id="A0A6G1CHU9"/>
<name>A0A6G1CHU9_9ORYZ</name>
<evidence type="ECO:0000313" key="2">
    <source>
        <dbReference type="Proteomes" id="UP000479710"/>
    </source>
</evidence>
<sequence>MTISPQAAALGSSSPSAEFSGAVEGIAISPQAGAPQVWVPRDYTTSVQNDGKRATFYLKFKNKEKSNEE</sequence>
<reference evidence="1 2" key="1">
    <citation type="submission" date="2019-11" db="EMBL/GenBank/DDBJ databases">
        <title>Whole genome sequence of Oryza granulata.</title>
        <authorList>
            <person name="Li W."/>
        </authorList>
    </citation>
    <scope>NUCLEOTIDE SEQUENCE [LARGE SCALE GENOMIC DNA]</scope>
    <source>
        <strain evidence="2">cv. Menghai</strain>
        <tissue evidence="1">Leaf</tissue>
    </source>
</reference>
<evidence type="ECO:0000313" key="1">
    <source>
        <dbReference type="EMBL" id="KAF0899631.1"/>
    </source>
</evidence>
<protein>
    <submittedName>
        <fullName evidence="1">Uncharacterized protein</fullName>
    </submittedName>
</protein>
<gene>
    <name evidence="1" type="ORF">E2562_020820</name>
</gene>
<organism evidence="1 2">
    <name type="scientific">Oryza meyeriana var. granulata</name>
    <dbReference type="NCBI Taxonomy" id="110450"/>
    <lineage>
        <taxon>Eukaryota</taxon>
        <taxon>Viridiplantae</taxon>
        <taxon>Streptophyta</taxon>
        <taxon>Embryophyta</taxon>
        <taxon>Tracheophyta</taxon>
        <taxon>Spermatophyta</taxon>
        <taxon>Magnoliopsida</taxon>
        <taxon>Liliopsida</taxon>
        <taxon>Poales</taxon>
        <taxon>Poaceae</taxon>
        <taxon>BOP clade</taxon>
        <taxon>Oryzoideae</taxon>
        <taxon>Oryzeae</taxon>
        <taxon>Oryzinae</taxon>
        <taxon>Oryza</taxon>
        <taxon>Oryza meyeriana</taxon>
    </lineage>
</organism>